<dbReference type="InterPro" id="IPR041122">
    <property type="entry name" value="RecJ_OB"/>
</dbReference>
<comment type="similarity">
    <text evidence="1">Belongs to the RecJ family.</text>
</comment>
<reference evidence="9 10" key="1">
    <citation type="submission" date="2020-08" db="EMBL/GenBank/DDBJ databases">
        <authorList>
            <person name="Liu C."/>
            <person name="Sun Q."/>
        </authorList>
    </citation>
    <scope>NUCLEOTIDE SEQUENCE [LARGE SCALE GENOMIC DNA]</scope>
    <source>
        <strain evidence="9 10">NSJ-4</strain>
    </source>
</reference>
<dbReference type="EMBL" id="CP060632">
    <property type="protein sequence ID" value="QNM00033.1"/>
    <property type="molecule type" value="Genomic_DNA"/>
</dbReference>
<evidence type="ECO:0000259" key="8">
    <source>
        <dbReference type="Pfam" id="PF17768"/>
    </source>
</evidence>
<dbReference type="AlphaFoldDB" id="A0A7G9FNA1"/>
<keyword evidence="3" id="KW-0540">Nuclease</keyword>
<dbReference type="GO" id="GO:0008409">
    <property type="term" value="F:5'-3' exonuclease activity"/>
    <property type="evidence" value="ECO:0007669"/>
    <property type="project" value="InterPro"/>
</dbReference>
<keyword evidence="5 9" id="KW-0269">Exonuclease</keyword>
<keyword evidence="10" id="KW-1185">Reference proteome</keyword>
<organism evidence="9 10">
    <name type="scientific">Wujia chipingensis</name>
    <dbReference type="NCBI Taxonomy" id="2763670"/>
    <lineage>
        <taxon>Bacteria</taxon>
        <taxon>Bacillati</taxon>
        <taxon>Bacillota</taxon>
        <taxon>Clostridia</taxon>
        <taxon>Lachnospirales</taxon>
        <taxon>Lachnospiraceae</taxon>
        <taxon>Wujia</taxon>
    </lineage>
</organism>
<evidence type="ECO:0000256" key="5">
    <source>
        <dbReference type="ARBA" id="ARBA00022839"/>
    </source>
</evidence>
<dbReference type="InterPro" id="IPR001667">
    <property type="entry name" value="DDH_dom"/>
</dbReference>
<evidence type="ECO:0000256" key="1">
    <source>
        <dbReference type="ARBA" id="ARBA00005915"/>
    </source>
</evidence>
<evidence type="ECO:0000313" key="9">
    <source>
        <dbReference type="EMBL" id="QNM00033.1"/>
    </source>
</evidence>
<dbReference type="InterPro" id="IPR003156">
    <property type="entry name" value="DHHA1_dom"/>
</dbReference>
<evidence type="ECO:0000259" key="6">
    <source>
        <dbReference type="Pfam" id="PF01368"/>
    </source>
</evidence>
<protein>
    <recommendedName>
        <fullName evidence="2">Single-stranded-DNA-specific exonuclease RecJ</fullName>
    </recommendedName>
</protein>
<gene>
    <name evidence="9" type="primary">recJ</name>
    <name evidence="9" type="ORF">H9Q76_01590</name>
</gene>
<dbReference type="PANTHER" id="PTHR30255">
    <property type="entry name" value="SINGLE-STRANDED-DNA-SPECIFIC EXONUCLEASE RECJ"/>
    <property type="match status" value="1"/>
</dbReference>
<dbReference type="RefSeq" id="WP_249321422.1">
    <property type="nucleotide sequence ID" value="NZ_CP060632.1"/>
</dbReference>
<dbReference type="GO" id="GO:0006310">
    <property type="term" value="P:DNA recombination"/>
    <property type="evidence" value="ECO:0007669"/>
    <property type="project" value="InterPro"/>
</dbReference>
<dbReference type="Proteomes" id="UP000515819">
    <property type="component" value="Chromosome"/>
</dbReference>
<feature type="domain" description="DHHA1" evidence="7">
    <location>
        <begin position="372"/>
        <end position="466"/>
    </location>
</feature>
<dbReference type="KEGG" id="wcp:H9Q76_01590"/>
<evidence type="ECO:0000256" key="3">
    <source>
        <dbReference type="ARBA" id="ARBA00022722"/>
    </source>
</evidence>
<name>A0A7G9FNA1_9FIRM</name>
<dbReference type="Gene3D" id="3.90.1640.30">
    <property type="match status" value="1"/>
</dbReference>
<keyword evidence="4" id="KW-0378">Hydrolase</keyword>
<dbReference type="InterPro" id="IPR038763">
    <property type="entry name" value="DHH_sf"/>
</dbReference>
<dbReference type="SUPFAM" id="SSF64182">
    <property type="entry name" value="DHH phosphoesterases"/>
    <property type="match status" value="1"/>
</dbReference>
<evidence type="ECO:0000256" key="4">
    <source>
        <dbReference type="ARBA" id="ARBA00022801"/>
    </source>
</evidence>
<accession>A0A7G9FNA1</accession>
<evidence type="ECO:0000313" key="10">
    <source>
        <dbReference type="Proteomes" id="UP000515819"/>
    </source>
</evidence>
<dbReference type="Pfam" id="PF01368">
    <property type="entry name" value="DHH"/>
    <property type="match status" value="1"/>
</dbReference>
<evidence type="ECO:0000259" key="7">
    <source>
        <dbReference type="Pfam" id="PF02272"/>
    </source>
</evidence>
<dbReference type="InterPro" id="IPR051673">
    <property type="entry name" value="SSDNA_exonuclease_RecJ"/>
</dbReference>
<dbReference type="InterPro" id="IPR004610">
    <property type="entry name" value="RecJ"/>
</dbReference>
<dbReference type="Pfam" id="PF17768">
    <property type="entry name" value="RecJ_OB"/>
    <property type="match status" value="1"/>
</dbReference>
<dbReference type="Pfam" id="PF02272">
    <property type="entry name" value="DHHA1"/>
    <property type="match status" value="1"/>
</dbReference>
<dbReference type="Gene3D" id="3.10.310.30">
    <property type="match status" value="1"/>
</dbReference>
<dbReference type="GO" id="GO:0006281">
    <property type="term" value="P:DNA repair"/>
    <property type="evidence" value="ECO:0007669"/>
    <property type="project" value="InterPro"/>
</dbReference>
<evidence type="ECO:0000256" key="2">
    <source>
        <dbReference type="ARBA" id="ARBA00019841"/>
    </source>
</evidence>
<dbReference type="NCBIfam" id="TIGR00644">
    <property type="entry name" value="recJ"/>
    <property type="match status" value="1"/>
</dbReference>
<proteinExistence type="inferred from homology"/>
<dbReference type="PANTHER" id="PTHR30255:SF2">
    <property type="entry name" value="SINGLE-STRANDED-DNA-SPECIFIC EXONUCLEASE RECJ"/>
    <property type="match status" value="1"/>
</dbReference>
<sequence>MSEYKKEEWRVKQPAADIRALAERFSISPILAHIIVNREITEPDAVACYLSDDLAYTHDPALMKDMDKGCQIMKEKIRAGKKIRIISDYDVDGITSNYILYQGLQKAGADVSYDIPHRIMDGYGMNVRLVEAAYADGVDTIITCDNGIAAETAVTRAKELGMTVIVTDHHEVPCEVTENGEKNYLYVNADAVIDPHRPDCAYPYKDLCGAGVAYKFIRHLYRVTELPWEDEDAYMDILALGTVCDIMPLTDENRIFVKRGLRRLTNSTNPGINALKKALGLDGKPIEVHHLSFRIGPSLNSTGRLESAKEGVELLLTDDPARAESLAQDMAKLNELRKEMTDRGVRAATDWVRKDIRMIPTEDGVKEKEIGDDKVIVLYMPGIHESIAGLIASKLKEAFYRPTLVFTDAENGHGLKGSGRSIETYNMFDKLCEHKELFVKVGGHPMAAGFTITREALEPLREALNRDCNLTDADLVEKLYVDESCAIKQLTLPLYEELAKLEPYGTANVRPLFGIVKMGIRSIKMVGNEGQYARCTFVDGNGTRINGMVFRGKELLDNIKVWFGDKECDKILKGLQNHALIDILYHMKKNEFNGTVSIQMEPVSIRKSVYYETSK</sequence>
<feature type="domain" description="RecJ OB" evidence="8">
    <location>
        <begin position="481"/>
        <end position="601"/>
    </location>
</feature>
<feature type="domain" description="DDH" evidence="6">
    <location>
        <begin position="82"/>
        <end position="242"/>
    </location>
</feature>
<dbReference type="GO" id="GO:0003676">
    <property type="term" value="F:nucleic acid binding"/>
    <property type="evidence" value="ECO:0007669"/>
    <property type="project" value="InterPro"/>
</dbReference>